<reference evidence="2 3" key="1">
    <citation type="journal article" date="2023" name="IMA Fungus">
        <title>Comparative genomic study of the Penicillium genus elucidates a diverse pangenome and 15 lateral gene transfer events.</title>
        <authorList>
            <person name="Petersen C."/>
            <person name="Sorensen T."/>
            <person name="Nielsen M.R."/>
            <person name="Sondergaard T.E."/>
            <person name="Sorensen J.L."/>
            <person name="Fitzpatrick D.A."/>
            <person name="Frisvad J.C."/>
            <person name="Nielsen K.L."/>
        </authorList>
    </citation>
    <scope>NUCLEOTIDE SEQUENCE [LARGE SCALE GENOMIC DNA]</scope>
    <source>
        <strain evidence="2 3">IBT 3361</strain>
    </source>
</reference>
<evidence type="ECO:0000313" key="2">
    <source>
        <dbReference type="EMBL" id="KAJ5284247.1"/>
    </source>
</evidence>
<accession>A0ABQ8WYY7</accession>
<dbReference type="InterPro" id="IPR000086">
    <property type="entry name" value="NUDIX_hydrolase_dom"/>
</dbReference>
<gene>
    <name evidence="2" type="ORF">N7505_002227</name>
</gene>
<dbReference type="PANTHER" id="PTHR43736">
    <property type="entry name" value="ADP-RIBOSE PYROPHOSPHATASE"/>
    <property type="match status" value="1"/>
</dbReference>
<dbReference type="Proteomes" id="UP001220256">
    <property type="component" value="Unassembled WGS sequence"/>
</dbReference>
<dbReference type="Gene3D" id="3.90.79.10">
    <property type="entry name" value="Nucleoside Triphosphate Pyrophosphohydrolase"/>
    <property type="match status" value="1"/>
</dbReference>
<evidence type="ECO:0000313" key="3">
    <source>
        <dbReference type="Proteomes" id="UP001220256"/>
    </source>
</evidence>
<dbReference type="SUPFAM" id="SSF55811">
    <property type="entry name" value="Nudix"/>
    <property type="match status" value="1"/>
</dbReference>
<sequence>MVANPSPDFPYKGHLNLSPQELDPTKRWVIGAAIFQNNNLENPSLLLLKRAPHEESFANAWELPGGHVEPIDETVADAVKREVREETSQVVVEFIGGIEPMAWESKSQSNFQLNYVVTVRPGDEVKPNADEHVAWIWAREGQIDSLSMTKEMRNVVQNAFKFAAQA</sequence>
<dbReference type="EMBL" id="JAPVEB010000001">
    <property type="protein sequence ID" value="KAJ5284247.1"/>
    <property type="molecule type" value="Genomic_DNA"/>
</dbReference>
<organism evidence="2 3">
    <name type="scientific">Penicillium chrysogenum</name>
    <name type="common">Penicillium notatum</name>
    <dbReference type="NCBI Taxonomy" id="5076"/>
    <lineage>
        <taxon>Eukaryota</taxon>
        <taxon>Fungi</taxon>
        <taxon>Dikarya</taxon>
        <taxon>Ascomycota</taxon>
        <taxon>Pezizomycotina</taxon>
        <taxon>Eurotiomycetes</taxon>
        <taxon>Eurotiomycetidae</taxon>
        <taxon>Eurotiales</taxon>
        <taxon>Aspergillaceae</taxon>
        <taxon>Penicillium</taxon>
        <taxon>Penicillium chrysogenum species complex</taxon>
    </lineage>
</organism>
<dbReference type="Pfam" id="PF00293">
    <property type="entry name" value="NUDIX"/>
    <property type="match status" value="1"/>
</dbReference>
<dbReference type="CDD" id="cd02883">
    <property type="entry name" value="NUDIX_Hydrolase"/>
    <property type="match status" value="1"/>
</dbReference>
<proteinExistence type="predicted"/>
<protein>
    <recommendedName>
        <fullName evidence="1">Nudix hydrolase domain-containing protein</fullName>
    </recommendedName>
</protein>
<name>A0ABQ8WYY7_PENCH</name>
<comment type="caution">
    <text evidence="2">The sequence shown here is derived from an EMBL/GenBank/DDBJ whole genome shotgun (WGS) entry which is preliminary data.</text>
</comment>
<dbReference type="PANTHER" id="PTHR43736:SF1">
    <property type="entry name" value="DIHYDRONEOPTERIN TRIPHOSPHATE DIPHOSPHATASE"/>
    <property type="match status" value="1"/>
</dbReference>
<dbReference type="PROSITE" id="PS51462">
    <property type="entry name" value="NUDIX"/>
    <property type="match status" value="1"/>
</dbReference>
<keyword evidence="3" id="KW-1185">Reference proteome</keyword>
<dbReference type="InterPro" id="IPR015797">
    <property type="entry name" value="NUDIX_hydrolase-like_dom_sf"/>
</dbReference>
<evidence type="ECO:0000259" key="1">
    <source>
        <dbReference type="PROSITE" id="PS51462"/>
    </source>
</evidence>
<feature type="domain" description="Nudix hydrolase" evidence="1">
    <location>
        <begin position="25"/>
        <end position="160"/>
    </location>
</feature>